<dbReference type="PANTHER" id="PTHR42788:SF13">
    <property type="entry name" value="ALIPHATIC SULFONATES IMPORT ATP-BINDING PROTEIN SSUB"/>
    <property type="match status" value="1"/>
</dbReference>
<dbReference type="GO" id="GO:0005524">
    <property type="term" value="F:ATP binding"/>
    <property type="evidence" value="ECO:0007669"/>
    <property type="project" value="UniProtKB-KW"/>
</dbReference>
<dbReference type="PROSITE" id="PS50893">
    <property type="entry name" value="ABC_TRANSPORTER_2"/>
    <property type="match status" value="1"/>
</dbReference>
<dbReference type="PANTHER" id="PTHR42788">
    <property type="entry name" value="TAURINE IMPORT ATP-BINDING PROTEIN-RELATED"/>
    <property type="match status" value="1"/>
</dbReference>
<gene>
    <name evidence="5" type="ORF">D2E26_1152</name>
</gene>
<keyword evidence="2" id="KW-0547">Nucleotide-binding</keyword>
<dbReference type="InterPro" id="IPR027417">
    <property type="entry name" value="P-loop_NTPase"/>
</dbReference>
<dbReference type="SMART" id="SM00382">
    <property type="entry name" value="AAA"/>
    <property type="match status" value="1"/>
</dbReference>
<evidence type="ECO:0000256" key="2">
    <source>
        <dbReference type="ARBA" id="ARBA00022741"/>
    </source>
</evidence>
<evidence type="ECO:0000313" key="6">
    <source>
        <dbReference type="Proteomes" id="UP000287609"/>
    </source>
</evidence>
<dbReference type="CDD" id="cd03293">
    <property type="entry name" value="ABC_NrtD_SsuB_transporters"/>
    <property type="match status" value="1"/>
</dbReference>
<comment type="caution">
    <text evidence="5">The sequence shown here is derived from an EMBL/GenBank/DDBJ whole genome shotgun (WGS) entry which is preliminary data.</text>
</comment>
<organism evidence="5 6">
    <name type="scientific">Bifidobacterium dolichotidis</name>
    <dbReference type="NCBI Taxonomy" id="2306976"/>
    <lineage>
        <taxon>Bacteria</taxon>
        <taxon>Bacillati</taxon>
        <taxon>Actinomycetota</taxon>
        <taxon>Actinomycetes</taxon>
        <taxon>Bifidobacteriales</taxon>
        <taxon>Bifidobacteriaceae</taxon>
        <taxon>Bifidobacterium</taxon>
    </lineage>
</organism>
<dbReference type="Gene3D" id="3.40.50.300">
    <property type="entry name" value="P-loop containing nucleotide triphosphate hydrolases"/>
    <property type="match status" value="1"/>
</dbReference>
<dbReference type="EMBL" id="QXGM01000002">
    <property type="protein sequence ID" value="RSX55098.1"/>
    <property type="molecule type" value="Genomic_DNA"/>
</dbReference>
<keyword evidence="6" id="KW-1185">Reference proteome</keyword>
<dbReference type="InterPro" id="IPR003593">
    <property type="entry name" value="AAA+_ATPase"/>
</dbReference>
<evidence type="ECO:0000259" key="4">
    <source>
        <dbReference type="PROSITE" id="PS50893"/>
    </source>
</evidence>
<dbReference type="InterPro" id="IPR003439">
    <property type="entry name" value="ABC_transporter-like_ATP-bd"/>
</dbReference>
<name>A0A430FQK5_9BIFI</name>
<dbReference type="OrthoDB" id="8773773at2"/>
<accession>A0A430FQK5</accession>
<dbReference type="InterPro" id="IPR050166">
    <property type="entry name" value="ABC_transporter_ATP-bind"/>
</dbReference>
<dbReference type="SUPFAM" id="SSF52540">
    <property type="entry name" value="P-loop containing nucleoside triphosphate hydrolases"/>
    <property type="match status" value="1"/>
</dbReference>
<reference evidence="5 6" key="1">
    <citation type="submission" date="2018-09" db="EMBL/GenBank/DDBJ databases">
        <title>Characterization of the phylogenetic diversity of five novel species belonging to the genus Bifidobacterium.</title>
        <authorList>
            <person name="Lugli G.A."/>
            <person name="Duranti S."/>
            <person name="Milani C."/>
        </authorList>
    </citation>
    <scope>NUCLEOTIDE SEQUENCE [LARGE SCALE GENOMIC DNA]</scope>
    <source>
        <strain evidence="5 6">2036B</strain>
    </source>
</reference>
<protein>
    <submittedName>
        <fullName evidence="5">ABC transporter ATP-binding protein</fullName>
    </submittedName>
</protein>
<proteinExistence type="predicted"/>
<dbReference type="PROSITE" id="PS00211">
    <property type="entry name" value="ABC_TRANSPORTER_1"/>
    <property type="match status" value="1"/>
</dbReference>
<dbReference type="GO" id="GO:0016887">
    <property type="term" value="F:ATP hydrolysis activity"/>
    <property type="evidence" value="ECO:0007669"/>
    <property type="project" value="InterPro"/>
</dbReference>
<evidence type="ECO:0000256" key="1">
    <source>
        <dbReference type="ARBA" id="ARBA00022448"/>
    </source>
</evidence>
<sequence>MNFAPPNLERVALAAPAMSESPELQRDALIEGRCLSKQYTNDRGQKHVVCSNISVALRKREIVALLGHSGAGKSTLLRMLAGLITPTDGQVFTHGQPLTGPAPDAAMVFQSFALLPWLTVIDNVQIGLERANLTRSERKARAQSVIDAVGLHGCEQSFPKQLSGGMCQRVGLARALAVRPQALLMDEPFSALDVQTAQQLRTLVIELWQQQREGLSSVLIVTHNIEEAVQMADRILVLGSTPGRIVSEVAVHLLRTGANRAHTEEGQRLVRRLYASLTGALSTDEACSIRLTESNDEPQKPDSEQEN</sequence>
<dbReference type="InterPro" id="IPR017871">
    <property type="entry name" value="ABC_transporter-like_CS"/>
</dbReference>
<dbReference type="Proteomes" id="UP000287609">
    <property type="component" value="Unassembled WGS sequence"/>
</dbReference>
<keyword evidence="3 5" id="KW-0067">ATP-binding</keyword>
<keyword evidence="1" id="KW-0813">Transport</keyword>
<evidence type="ECO:0000256" key="3">
    <source>
        <dbReference type="ARBA" id="ARBA00022840"/>
    </source>
</evidence>
<dbReference type="AlphaFoldDB" id="A0A430FQK5"/>
<dbReference type="RefSeq" id="WP_125963773.1">
    <property type="nucleotide sequence ID" value="NZ_QXGM01000002.1"/>
</dbReference>
<feature type="domain" description="ABC transporter" evidence="4">
    <location>
        <begin position="30"/>
        <end position="265"/>
    </location>
</feature>
<dbReference type="Pfam" id="PF00005">
    <property type="entry name" value="ABC_tran"/>
    <property type="match status" value="1"/>
</dbReference>
<evidence type="ECO:0000313" key="5">
    <source>
        <dbReference type="EMBL" id="RSX55098.1"/>
    </source>
</evidence>